<dbReference type="RefSeq" id="WP_169885979.1">
    <property type="nucleotide sequence ID" value="NZ_JAAQWG010000061.1"/>
</dbReference>
<evidence type="ECO:0000313" key="2">
    <source>
        <dbReference type="Proteomes" id="UP000537729"/>
    </source>
</evidence>
<organism evidence="1 2">
    <name type="scientific">Pseudomonas veronii</name>
    <dbReference type="NCBI Taxonomy" id="76761"/>
    <lineage>
        <taxon>Bacteria</taxon>
        <taxon>Pseudomonadati</taxon>
        <taxon>Pseudomonadota</taxon>
        <taxon>Gammaproteobacteria</taxon>
        <taxon>Pseudomonadales</taxon>
        <taxon>Pseudomonadaceae</taxon>
        <taxon>Pseudomonas</taxon>
    </lineage>
</organism>
<evidence type="ECO:0000313" key="1">
    <source>
        <dbReference type="EMBL" id="NMY12540.1"/>
    </source>
</evidence>
<sequence length="66" mass="7772">MKRERRDLLKDMVRRHAQGVIENLELIWQFEEINDDEEVRLMQAELDAIAKRIGATRTFSSTDPDA</sequence>
<accession>A0A7Y1AB67</accession>
<gene>
    <name evidence="1" type="ORF">HBO38_29635</name>
</gene>
<comment type="caution">
    <text evidence="1">The sequence shown here is derived from an EMBL/GenBank/DDBJ whole genome shotgun (WGS) entry which is preliminary data.</text>
</comment>
<proteinExistence type="predicted"/>
<protein>
    <submittedName>
        <fullName evidence="1">Uncharacterized protein</fullName>
    </submittedName>
</protein>
<dbReference type="EMBL" id="JAAQWG010000061">
    <property type="protein sequence ID" value="NMY12540.1"/>
    <property type="molecule type" value="Genomic_DNA"/>
</dbReference>
<name>A0A7Y1AB67_PSEVE</name>
<dbReference type="AlphaFoldDB" id="A0A7Y1AB67"/>
<reference evidence="1 2" key="1">
    <citation type="journal article" date="2020" name="Front. Microbiol.">
        <title>Genetic Organization of the aprX-lipA2 Operon Affects the Proteolytic Potential of Pseudomonas Species in Milk.</title>
        <authorList>
            <person name="Maier C."/>
            <person name="Huptas C."/>
            <person name="von Neubeck M."/>
            <person name="Scherer S."/>
            <person name="Wenning M."/>
            <person name="Lucking G."/>
        </authorList>
    </citation>
    <scope>NUCLEOTIDE SEQUENCE [LARGE SCALE GENOMIC DNA]</scope>
    <source>
        <strain evidence="1 2">DSM 16272</strain>
    </source>
</reference>
<dbReference type="Proteomes" id="UP000537729">
    <property type="component" value="Unassembled WGS sequence"/>
</dbReference>